<dbReference type="Proteomes" id="UP000023152">
    <property type="component" value="Unassembled WGS sequence"/>
</dbReference>
<evidence type="ECO:0000313" key="4">
    <source>
        <dbReference type="EMBL" id="ETO19327.1"/>
    </source>
</evidence>
<evidence type="ECO:0000259" key="3">
    <source>
        <dbReference type="PROSITE" id="PS50105"/>
    </source>
</evidence>
<keyword evidence="5" id="KW-1185">Reference proteome</keyword>
<proteinExistence type="predicted"/>
<keyword evidence="1" id="KW-0175">Coiled coil</keyword>
<gene>
    <name evidence="4" type="ORF">RFI_17900</name>
</gene>
<dbReference type="EMBL" id="ASPP01013785">
    <property type="protein sequence ID" value="ETO19327.1"/>
    <property type="molecule type" value="Genomic_DNA"/>
</dbReference>
<feature type="coiled-coil region" evidence="1">
    <location>
        <begin position="256"/>
        <end position="291"/>
    </location>
</feature>
<feature type="region of interest" description="Disordered" evidence="2">
    <location>
        <begin position="1"/>
        <end position="21"/>
    </location>
</feature>
<comment type="caution">
    <text evidence="4">The sequence shown here is derived from an EMBL/GenBank/DDBJ whole genome shotgun (WGS) entry which is preliminary data.</text>
</comment>
<sequence>MYKKKRGNKETKERMYVTDNAKQRYQYPSAKKHKLPFSNDPFSAKKLRAMNGVSKEEGLNGNASHALKEEDVPPIPPINEVAPVLTLPSLKADQFLTHSMEQTQMKMEPKKFELPRDNNIPCLLPWSIKSEFLSSTKEHGYVNTSFVANGGSSPSVNKSDIGISAKTKEVTSWRDTFDEQKTLHEDKYKLSQFDIFNCGKERNKCGLPTAPNVTFEDWMKSPETTHISQVSDVMTPNLISDTDSTSTMPLDSPYILRQELAKIENEEKINNQQLEEKLKQIQDKIKRKYALREKLQKWEAFLDQWREWSMEDLHIFLIQIENKRFERYFLSVKDLNSKWSKDDGRSFKGTDLINVDREDLQSWGVCDKEDRKLLIKCIHDLTQRKPIIQHANKKKLTYCCNNSYRNSMECLPAIVKKKFLWPPQCLQFKVHFYLLTIRLPHKINFI</sequence>
<dbReference type="InterPro" id="IPR001660">
    <property type="entry name" value="SAM"/>
</dbReference>
<evidence type="ECO:0000256" key="2">
    <source>
        <dbReference type="SAM" id="MobiDB-lite"/>
    </source>
</evidence>
<dbReference type="AlphaFoldDB" id="X6N1Z4"/>
<reference evidence="4 5" key="1">
    <citation type="journal article" date="2013" name="Curr. Biol.">
        <title>The Genome of the Foraminiferan Reticulomyxa filosa.</title>
        <authorList>
            <person name="Glockner G."/>
            <person name="Hulsmann N."/>
            <person name="Schleicher M."/>
            <person name="Noegel A.A."/>
            <person name="Eichinger L."/>
            <person name="Gallinger C."/>
            <person name="Pawlowski J."/>
            <person name="Sierra R."/>
            <person name="Euteneuer U."/>
            <person name="Pillet L."/>
            <person name="Moustafa A."/>
            <person name="Platzer M."/>
            <person name="Groth M."/>
            <person name="Szafranski K."/>
            <person name="Schliwa M."/>
        </authorList>
    </citation>
    <scope>NUCLEOTIDE SEQUENCE [LARGE SCALE GENOMIC DNA]</scope>
</reference>
<organism evidence="4 5">
    <name type="scientific">Reticulomyxa filosa</name>
    <dbReference type="NCBI Taxonomy" id="46433"/>
    <lineage>
        <taxon>Eukaryota</taxon>
        <taxon>Sar</taxon>
        <taxon>Rhizaria</taxon>
        <taxon>Retaria</taxon>
        <taxon>Foraminifera</taxon>
        <taxon>Monothalamids</taxon>
        <taxon>Reticulomyxidae</taxon>
        <taxon>Reticulomyxa</taxon>
    </lineage>
</organism>
<evidence type="ECO:0000313" key="5">
    <source>
        <dbReference type="Proteomes" id="UP000023152"/>
    </source>
</evidence>
<feature type="domain" description="SAM" evidence="3">
    <location>
        <begin position="308"/>
        <end position="384"/>
    </location>
</feature>
<name>X6N1Z4_RETFI</name>
<dbReference type="PROSITE" id="PS50105">
    <property type="entry name" value="SAM_DOMAIN"/>
    <property type="match status" value="1"/>
</dbReference>
<evidence type="ECO:0000256" key="1">
    <source>
        <dbReference type="SAM" id="Coils"/>
    </source>
</evidence>
<protein>
    <recommendedName>
        <fullName evidence="3">SAM domain-containing protein</fullName>
    </recommendedName>
</protein>
<accession>X6N1Z4</accession>